<sequence>MLKLQRTWSPSSTTLASSASSGPATSLYMHRCSAVNASRSPLTPPRPAARQSRDSGPTATLRRSLPSATAAPLLVVPRPSPRNQPRLQPAARRPEGAPFPDLKEMGRKVGRRHGKEVLARQASDDGAGRRGRLDTRSTGLSCRALESSGIGSGSWKPAGCKRGSCGRQVAEDPRDRGGGLGGADWIGLDMERAAGDEIY</sequence>
<proteinExistence type="predicted"/>
<reference evidence="2 3" key="3">
    <citation type="journal article" date="2013" name="Rice">
        <title>Improvement of the Oryza sativa Nipponbare reference genome using next generation sequence and optical map data.</title>
        <authorList>
            <person name="Kawahara Y."/>
            <person name="de la Bastide M."/>
            <person name="Hamilton J.P."/>
            <person name="Kanamori H."/>
            <person name="McCombie W.R."/>
            <person name="Ouyang S."/>
            <person name="Schwartz D.C."/>
            <person name="Tanaka T."/>
            <person name="Wu J."/>
            <person name="Zhou S."/>
            <person name="Childs K.L."/>
            <person name="Davidson R.M."/>
            <person name="Lin H."/>
            <person name="Quesada-Ocampo L."/>
            <person name="Vaillancourt B."/>
            <person name="Sakai H."/>
            <person name="Lee S.S."/>
            <person name="Kim J."/>
            <person name="Numa H."/>
            <person name="Itoh T."/>
            <person name="Buell C.R."/>
            <person name="Matsumoto T."/>
        </authorList>
    </citation>
    <scope>NUCLEOTIDE SEQUENCE [LARGE SCALE GENOMIC DNA]</scope>
    <source>
        <strain evidence="3">cv. Nipponbare</strain>
    </source>
</reference>
<reference evidence="2 3" key="2">
    <citation type="journal article" date="2013" name="Plant Cell Physiol.">
        <title>Rice Annotation Project Database (RAP-DB): an integrative and interactive database for rice genomics.</title>
        <authorList>
            <person name="Sakai H."/>
            <person name="Lee S.S."/>
            <person name="Tanaka T."/>
            <person name="Numa H."/>
            <person name="Kim J."/>
            <person name="Kawahara Y."/>
            <person name="Wakimoto H."/>
            <person name="Yang C.C."/>
            <person name="Iwamoto M."/>
            <person name="Abe T."/>
            <person name="Yamada Y."/>
            <person name="Muto A."/>
            <person name="Inokuchi H."/>
            <person name="Ikemura T."/>
            <person name="Matsumoto T."/>
            <person name="Sasaki T."/>
            <person name="Itoh T."/>
        </authorList>
    </citation>
    <scope>NUCLEOTIDE SEQUENCE [LARGE SCALE GENOMIC DNA]</scope>
    <source>
        <strain evidence="3">cv. Nipponbare</strain>
    </source>
</reference>
<feature type="region of interest" description="Disordered" evidence="1">
    <location>
        <begin position="147"/>
        <end position="186"/>
    </location>
</feature>
<organism evidence="2 3">
    <name type="scientific">Oryza sativa subsp. japonica</name>
    <name type="common">Rice</name>
    <dbReference type="NCBI Taxonomy" id="39947"/>
    <lineage>
        <taxon>Eukaryota</taxon>
        <taxon>Viridiplantae</taxon>
        <taxon>Streptophyta</taxon>
        <taxon>Embryophyta</taxon>
        <taxon>Tracheophyta</taxon>
        <taxon>Spermatophyta</taxon>
        <taxon>Magnoliopsida</taxon>
        <taxon>Liliopsida</taxon>
        <taxon>Poales</taxon>
        <taxon>Poaceae</taxon>
        <taxon>BOP clade</taxon>
        <taxon>Oryzoideae</taxon>
        <taxon>Oryzeae</taxon>
        <taxon>Oryzinae</taxon>
        <taxon>Oryza</taxon>
        <taxon>Oryza sativa</taxon>
    </lineage>
</organism>
<evidence type="ECO:0000256" key="1">
    <source>
        <dbReference type="SAM" id="MobiDB-lite"/>
    </source>
</evidence>
<dbReference type="InParanoid" id="A0A0P0Y637"/>
<protein>
    <submittedName>
        <fullName evidence="2">Os12g0110866 protein</fullName>
    </submittedName>
</protein>
<dbReference type="AlphaFoldDB" id="A0A0P0Y637"/>
<reference evidence="3" key="1">
    <citation type="journal article" date="2005" name="Nature">
        <title>The map-based sequence of the rice genome.</title>
        <authorList>
            <consortium name="International rice genome sequencing project (IRGSP)"/>
            <person name="Matsumoto T."/>
            <person name="Wu J."/>
            <person name="Kanamori H."/>
            <person name="Katayose Y."/>
            <person name="Fujisawa M."/>
            <person name="Namiki N."/>
            <person name="Mizuno H."/>
            <person name="Yamamoto K."/>
            <person name="Antonio B.A."/>
            <person name="Baba T."/>
            <person name="Sakata K."/>
            <person name="Nagamura Y."/>
            <person name="Aoki H."/>
            <person name="Arikawa K."/>
            <person name="Arita K."/>
            <person name="Bito T."/>
            <person name="Chiden Y."/>
            <person name="Fujitsuka N."/>
            <person name="Fukunaka R."/>
            <person name="Hamada M."/>
            <person name="Harada C."/>
            <person name="Hayashi A."/>
            <person name="Hijishita S."/>
            <person name="Honda M."/>
            <person name="Hosokawa S."/>
            <person name="Ichikawa Y."/>
            <person name="Idonuma A."/>
            <person name="Iijima M."/>
            <person name="Ikeda M."/>
            <person name="Ikeno M."/>
            <person name="Ito K."/>
            <person name="Ito S."/>
            <person name="Ito T."/>
            <person name="Ito Y."/>
            <person name="Ito Y."/>
            <person name="Iwabuchi A."/>
            <person name="Kamiya K."/>
            <person name="Karasawa W."/>
            <person name="Kurita K."/>
            <person name="Katagiri S."/>
            <person name="Kikuta A."/>
            <person name="Kobayashi H."/>
            <person name="Kobayashi N."/>
            <person name="Machita K."/>
            <person name="Maehara T."/>
            <person name="Masukawa M."/>
            <person name="Mizubayashi T."/>
            <person name="Mukai Y."/>
            <person name="Nagasaki H."/>
            <person name="Nagata Y."/>
            <person name="Naito S."/>
            <person name="Nakashima M."/>
            <person name="Nakama Y."/>
            <person name="Nakamichi Y."/>
            <person name="Nakamura M."/>
            <person name="Meguro A."/>
            <person name="Negishi M."/>
            <person name="Ohta I."/>
            <person name="Ohta T."/>
            <person name="Okamoto M."/>
            <person name="Ono N."/>
            <person name="Saji S."/>
            <person name="Sakaguchi M."/>
            <person name="Sakai K."/>
            <person name="Shibata M."/>
            <person name="Shimokawa T."/>
            <person name="Song J."/>
            <person name="Takazaki Y."/>
            <person name="Terasawa K."/>
            <person name="Tsugane M."/>
            <person name="Tsuji K."/>
            <person name="Ueda S."/>
            <person name="Waki K."/>
            <person name="Yamagata H."/>
            <person name="Yamamoto M."/>
            <person name="Yamamoto S."/>
            <person name="Yamane H."/>
            <person name="Yoshiki S."/>
            <person name="Yoshihara R."/>
            <person name="Yukawa K."/>
            <person name="Zhong H."/>
            <person name="Yano M."/>
            <person name="Yuan Q."/>
            <person name="Ouyang S."/>
            <person name="Liu J."/>
            <person name="Jones K.M."/>
            <person name="Gansberger K."/>
            <person name="Moffat K."/>
            <person name="Hill J."/>
            <person name="Bera J."/>
            <person name="Fadrosh D."/>
            <person name="Jin S."/>
            <person name="Johri S."/>
            <person name="Kim M."/>
            <person name="Overton L."/>
            <person name="Reardon M."/>
            <person name="Tsitrin T."/>
            <person name="Vuong H."/>
            <person name="Weaver B."/>
            <person name="Ciecko A."/>
            <person name="Tallon L."/>
            <person name="Jackson J."/>
            <person name="Pai G."/>
            <person name="Aken S.V."/>
            <person name="Utterback T."/>
            <person name="Reidmuller S."/>
            <person name="Feldblyum T."/>
            <person name="Hsiao J."/>
            <person name="Zismann V."/>
            <person name="Iobst S."/>
            <person name="de Vazeille A.R."/>
            <person name="Buell C.R."/>
            <person name="Ying K."/>
            <person name="Li Y."/>
            <person name="Lu T."/>
            <person name="Huang Y."/>
            <person name="Zhao Q."/>
            <person name="Feng Q."/>
            <person name="Zhang L."/>
            <person name="Zhu J."/>
            <person name="Weng Q."/>
            <person name="Mu J."/>
            <person name="Lu Y."/>
            <person name="Fan D."/>
            <person name="Liu Y."/>
            <person name="Guan J."/>
            <person name="Zhang Y."/>
            <person name="Yu S."/>
            <person name="Liu X."/>
            <person name="Zhang Y."/>
            <person name="Hong G."/>
            <person name="Han B."/>
            <person name="Choisne N."/>
            <person name="Demange N."/>
            <person name="Orjeda G."/>
            <person name="Samain S."/>
            <person name="Cattolico L."/>
            <person name="Pelletier E."/>
            <person name="Couloux A."/>
            <person name="Segurens B."/>
            <person name="Wincker P."/>
            <person name="D'Hont A."/>
            <person name="Scarpelli C."/>
            <person name="Weissenbach J."/>
            <person name="Salanoubat M."/>
            <person name="Quetier F."/>
            <person name="Yu Y."/>
            <person name="Kim H.R."/>
            <person name="Rambo T."/>
            <person name="Currie J."/>
            <person name="Collura K."/>
            <person name="Luo M."/>
            <person name="Yang T."/>
            <person name="Ammiraju J.S.S."/>
            <person name="Engler F."/>
            <person name="Soderlund C."/>
            <person name="Wing R.A."/>
            <person name="Palmer L.E."/>
            <person name="de la Bastide M."/>
            <person name="Spiegel L."/>
            <person name="Nascimento L."/>
            <person name="Zutavern T."/>
            <person name="O'Shaughnessy A."/>
            <person name="Dike S."/>
            <person name="Dedhia N."/>
            <person name="Preston R."/>
            <person name="Balija V."/>
            <person name="McCombie W.R."/>
            <person name="Chow T."/>
            <person name="Chen H."/>
            <person name="Chung M."/>
            <person name="Chen C."/>
            <person name="Shaw J."/>
            <person name="Wu H."/>
            <person name="Hsiao K."/>
            <person name="Chao Y."/>
            <person name="Chu M."/>
            <person name="Cheng C."/>
            <person name="Hour A."/>
            <person name="Lee P."/>
            <person name="Lin S."/>
            <person name="Lin Y."/>
            <person name="Liou J."/>
            <person name="Liu S."/>
            <person name="Hsing Y."/>
            <person name="Raghuvanshi S."/>
            <person name="Mohanty A."/>
            <person name="Bharti A.K."/>
            <person name="Gaur A."/>
            <person name="Gupta V."/>
            <person name="Kumar D."/>
            <person name="Ravi V."/>
            <person name="Vij S."/>
            <person name="Kapur A."/>
            <person name="Khurana P."/>
            <person name="Khurana P."/>
            <person name="Khurana J.P."/>
            <person name="Tyagi A.K."/>
            <person name="Gaikwad K."/>
            <person name="Singh A."/>
            <person name="Dalal V."/>
            <person name="Srivastava S."/>
            <person name="Dixit A."/>
            <person name="Pal A.K."/>
            <person name="Ghazi I.A."/>
            <person name="Yadav M."/>
            <person name="Pandit A."/>
            <person name="Bhargava A."/>
            <person name="Sureshbabu K."/>
            <person name="Batra K."/>
            <person name="Sharma T.R."/>
            <person name="Mohapatra T."/>
            <person name="Singh N.K."/>
            <person name="Messing J."/>
            <person name="Nelson A.B."/>
            <person name="Fuks G."/>
            <person name="Kavchok S."/>
            <person name="Keizer G."/>
            <person name="Linton E."/>
            <person name="Llaca V."/>
            <person name="Song R."/>
            <person name="Tanyolac B."/>
            <person name="Young S."/>
            <person name="Ho-Il K."/>
            <person name="Hahn J.H."/>
            <person name="Sangsakoo G."/>
            <person name="Vanavichit A."/>
            <person name="de Mattos Luiz.A.T."/>
            <person name="Zimmer P.D."/>
            <person name="Malone G."/>
            <person name="Dellagostin O."/>
            <person name="de Oliveira A.C."/>
            <person name="Bevan M."/>
            <person name="Bancroft I."/>
            <person name="Minx P."/>
            <person name="Cordum H."/>
            <person name="Wilson R."/>
            <person name="Cheng Z."/>
            <person name="Jin W."/>
            <person name="Jiang J."/>
            <person name="Leong S.A."/>
            <person name="Iwama H."/>
            <person name="Gojobori T."/>
            <person name="Itoh T."/>
            <person name="Niimura Y."/>
            <person name="Fujii Y."/>
            <person name="Habara T."/>
            <person name="Sakai H."/>
            <person name="Sato Y."/>
            <person name="Wilson G."/>
            <person name="Kumar K."/>
            <person name="McCouch S."/>
            <person name="Juretic N."/>
            <person name="Hoen D."/>
            <person name="Wright S."/>
            <person name="Bruskiewich R."/>
            <person name="Bureau T."/>
            <person name="Miyao A."/>
            <person name="Hirochika H."/>
            <person name="Nishikawa T."/>
            <person name="Kadowaki K."/>
            <person name="Sugiura M."/>
            <person name="Burr B."/>
            <person name="Sasaki T."/>
        </authorList>
    </citation>
    <scope>NUCLEOTIDE SEQUENCE [LARGE SCALE GENOMIC DNA]</scope>
    <source>
        <strain evidence="3">cv. Nipponbare</strain>
    </source>
</reference>
<keyword evidence="3" id="KW-1185">Reference proteome</keyword>
<accession>A0A0P0Y637</accession>
<gene>
    <name evidence="2" type="ordered locus">Os12g0110866</name>
    <name evidence="2" type="ORF">OSNPB_120110866</name>
</gene>
<feature type="compositionally biased region" description="Low complexity" evidence="1">
    <location>
        <begin position="9"/>
        <end position="27"/>
    </location>
</feature>
<dbReference type="EMBL" id="AP014968">
    <property type="protein sequence ID" value="BAT15558.1"/>
    <property type="molecule type" value="Genomic_DNA"/>
</dbReference>
<dbReference type="Proteomes" id="UP000059680">
    <property type="component" value="Chromosome 12"/>
</dbReference>
<feature type="region of interest" description="Disordered" evidence="1">
    <location>
        <begin position="1"/>
        <end position="135"/>
    </location>
</feature>
<name>A0A0P0Y637_ORYSJ</name>
<feature type="compositionally biased region" description="Basic and acidic residues" evidence="1">
    <location>
        <begin position="115"/>
        <end position="135"/>
    </location>
</feature>
<evidence type="ECO:0000313" key="3">
    <source>
        <dbReference type="Proteomes" id="UP000059680"/>
    </source>
</evidence>
<evidence type="ECO:0000313" key="2">
    <source>
        <dbReference type="EMBL" id="BAT15558.1"/>
    </source>
</evidence>
<dbReference type="PaxDb" id="39947-A0A0P0Y637"/>